<protein>
    <submittedName>
        <fullName evidence="11">Heme transporter hrg-1</fullName>
    </submittedName>
</protein>
<dbReference type="EMBL" id="JPKZ01022856">
    <property type="protein sequence ID" value="KHN70603.1"/>
    <property type="molecule type" value="Genomic_DNA"/>
</dbReference>
<evidence type="ECO:0000256" key="6">
    <source>
        <dbReference type="ARBA" id="ARBA00022753"/>
    </source>
</evidence>
<keyword evidence="12" id="KW-1185">Reference proteome</keyword>
<organism evidence="11 12">
    <name type="scientific">Toxocara canis</name>
    <name type="common">Canine roundworm</name>
    <dbReference type="NCBI Taxonomy" id="6265"/>
    <lineage>
        <taxon>Eukaryota</taxon>
        <taxon>Metazoa</taxon>
        <taxon>Ecdysozoa</taxon>
        <taxon>Nematoda</taxon>
        <taxon>Chromadorea</taxon>
        <taxon>Rhabditida</taxon>
        <taxon>Spirurina</taxon>
        <taxon>Ascaridomorpha</taxon>
        <taxon>Ascaridoidea</taxon>
        <taxon>Toxocaridae</taxon>
        <taxon>Toxocara</taxon>
    </lineage>
</organism>
<evidence type="ECO:0000256" key="9">
    <source>
        <dbReference type="ARBA" id="ARBA00023228"/>
    </source>
</evidence>
<keyword evidence="4" id="KW-0813">Transport</keyword>
<keyword evidence="5 10" id="KW-0812">Transmembrane</keyword>
<dbReference type="PRINTS" id="PR02095">
    <property type="entry name" value="TRNSPORTRHRG"/>
</dbReference>
<dbReference type="AlphaFoldDB" id="A0A0B2UMJ1"/>
<dbReference type="InterPro" id="IPR026218">
    <property type="entry name" value="HRG"/>
</dbReference>
<feature type="transmembrane region" description="Helical" evidence="10">
    <location>
        <begin position="7"/>
        <end position="27"/>
    </location>
</feature>
<dbReference type="GO" id="GO:0015232">
    <property type="term" value="F:heme transmembrane transporter activity"/>
    <property type="evidence" value="ECO:0007669"/>
    <property type="project" value="InterPro"/>
</dbReference>
<evidence type="ECO:0000256" key="8">
    <source>
        <dbReference type="ARBA" id="ARBA00023136"/>
    </source>
</evidence>
<comment type="subcellular location">
    <subcellularLocation>
        <location evidence="2">Endosome membrane</location>
        <topology evidence="2">Multi-pass membrane protein</topology>
    </subcellularLocation>
    <subcellularLocation>
        <location evidence="1">Lysosome membrane</location>
        <topology evidence="1">Multi-pass membrane protein</topology>
    </subcellularLocation>
</comment>
<evidence type="ECO:0000256" key="7">
    <source>
        <dbReference type="ARBA" id="ARBA00022989"/>
    </source>
</evidence>
<feature type="transmembrane region" description="Helical" evidence="10">
    <location>
        <begin position="33"/>
        <end position="52"/>
    </location>
</feature>
<dbReference type="PANTHER" id="PTHR31525:SF1">
    <property type="entry name" value="HEME TRANSPORTER HRG1"/>
    <property type="match status" value="1"/>
</dbReference>
<evidence type="ECO:0000256" key="5">
    <source>
        <dbReference type="ARBA" id="ARBA00022692"/>
    </source>
</evidence>
<evidence type="ECO:0000313" key="12">
    <source>
        <dbReference type="Proteomes" id="UP000031036"/>
    </source>
</evidence>
<reference evidence="11 12" key="1">
    <citation type="submission" date="2014-11" db="EMBL/GenBank/DDBJ databases">
        <title>Genetic blueprint of the zoonotic pathogen Toxocara canis.</title>
        <authorList>
            <person name="Zhu X.-Q."/>
            <person name="Korhonen P.K."/>
            <person name="Cai H."/>
            <person name="Young N.D."/>
            <person name="Nejsum P."/>
            <person name="von Samson-Himmelstjerna G."/>
            <person name="Boag P.R."/>
            <person name="Tan P."/>
            <person name="Li Q."/>
            <person name="Min J."/>
            <person name="Yang Y."/>
            <person name="Wang X."/>
            <person name="Fang X."/>
            <person name="Hall R.S."/>
            <person name="Hofmann A."/>
            <person name="Sternberg P.W."/>
            <person name="Jex A.R."/>
            <person name="Gasser R.B."/>
        </authorList>
    </citation>
    <scope>NUCLEOTIDE SEQUENCE [LARGE SCALE GENOMIC DNA]</scope>
    <source>
        <strain evidence="11">PN_DK_2014</strain>
    </source>
</reference>
<feature type="transmembrane region" description="Helical" evidence="10">
    <location>
        <begin position="73"/>
        <end position="98"/>
    </location>
</feature>
<comment type="caution">
    <text evidence="11">The sequence shown here is derived from an EMBL/GenBank/DDBJ whole genome shotgun (WGS) entry which is preliminary data.</text>
</comment>
<dbReference type="GO" id="GO:0005886">
    <property type="term" value="C:plasma membrane"/>
    <property type="evidence" value="ECO:0007669"/>
    <property type="project" value="TreeGrafter"/>
</dbReference>
<dbReference type="GO" id="GO:0020037">
    <property type="term" value="F:heme binding"/>
    <property type="evidence" value="ECO:0007669"/>
    <property type="project" value="TreeGrafter"/>
</dbReference>
<gene>
    <name evidence="11" type="primary">hrg-1</name>
    <name evidence="11" type="ORF">Tcan_02022</name>
</gene>
<evidence type="ECO:0000256" key="10">
    <source>
        <dbReference type="SAM" id="Phobius"/>
    </source>
</evidence>
<keyword evidence="8 10" id="KW-0472">Membrane</keyword>
<dbReference type="Proteomes" id="UP000031036">
    <property type="component" value="Unassembled WGS sequence"/>
</dbReference>
<dbReference type="OMA" id="AVWFFMT"/>
<dbReference type="Pfam" id="PF16954">
    <property type="entry name" value="HRG"/>
    <property type="match status" value="1"/>
</dbReference>
<accession>A0A0B2UMJ1</accession>
<sequence length="157" mass="17987">MSTRMTIHIVWAVIGISAGLMAGAVFAIEYHNWSATTMCLLSSLAATYLLLVHLRYRKGYFEYCSKKRVMLSFVANVTWCVLTLIGMVVCLTLAGVWGQTLTHEGLMHENLWITAVWCWMNAKWSMMSALYIRRYSSEVMTPLLSPQRQRSVQRLKN</sequence>
<keyword evidence="7 10" id="KW-1133">Transmembrane helix</keyword>
<dbReference type="GO" id="GO:0005765">
    <property type="term" value="C:lysosomal membrane"/>
    <property type="evidence" value="ECO:0007669"/>
    <property type="project" value="UniProtKB-SubCell"/>
</dbReference>
<evidence type="ECO:0000256" key="2">
    <source>
        <dbReference type="ARBA" id="ARBA00004337"/>
    </source>
</evidence>
<dbReference type="OrthoDB" id="5954402at2759"/>
<feature type="transmembrane region" description="Helical" evidence="10">
    <location>
        <begin position="110"/>
        <end position="132"/>
    </location>
</feature>
<dbReference type="GO" id="GO:0010008">
    <property type="term" value="C:endosome membrane"/>
    <property type="evidence" value="ECO:0007669"/>
    <property type="project" value="UniProtKB-SubCell"/>
</dbReference>
<proteinExistence type="inferred from homology"/>
<keyword evidence="9" id="KW-0458">Lysosome</keyword>
<evidence type="ECO:0000256" key="1">
    <source>
        <dbReference type="ARBA" id="ARBA00004155"/>
    </source>
</evidence>
<keyword evidence="6" id="KW-0967">Endosome</keyword>
<evidence type="ECO:0000256" key="4">
    <source>
        <dbReference type="ARBA" id="ARBA00022448"/>
    </source>
</evidence>
<name>A0A0B2UMJ1_TOXCA</name>
<dbReference type="PANTHER" id="PTHR31525">
    <property type="entry name" value="HEME TRANSPORTER HRG1"/>
    <property type="match status" value="1"/>
</dbReference>
<comment type="similarity">
    <text evidence="3">Belongs to the HRG family.</text>
</comment>
<evidence type="ECO:0000256" key="3">
    <source>
        <dbReference type="ARBA" id="ARBA00006203"/>
    </source>
</evidence>
<evidence type="ECO:0000313" key="11">
    <source>
        <dbReference type="EMBL" id="KHN70603.1"/>
    </source>
</evidence>